<dbReference type="eggNOG" id="ENOG502Z7PW">
    <property type="taxonomic scope" value="Bacteria"/>
</dbReference>
<sequence length="490" mass="49489">MAAGTGKEAQPIHGAGAAVEPAGAGFRARGVARDGSRRSGRTRPVSRIVVAALALMIVPFLPGTAVPAGATAAVPAAKAGPGEPMMPAAAPAAAAHAAGYPVAAPGSAAGWDRTAAPGAGVAAAVDLEQLTKRQWEETEGAGSFLEALDRVRQQVGEALPGLDWEHTLKALRQGELPWDAGDLFGALLRALAGEVITNGGLLLRLLVLAVLLAVLQAIENAFDNEAVARAAYAVTYLAPIALALVSFRDALAISQQAIQGLVDFLLASLPVLLTLMASTGALATAGILHPLVVATAHSTSVIIGQWVLPLIFLAAVVDIAGHFPVGTSLSGLSRLLRQAALLILGLAGTVFLAVVAIQGAAGTVADGIALRTAKYLVGAFVPVVGGMLADSVELVVTSSLLLKNAVNLLGLLAVFALVAFPLLKLVALVFVYRLVAAAIQPVGPGHVTGALQSMGDHLVLVGAATAVVGLMFFIVLAVMLAAGNAAVMMR</sequence>
<dbReference type="HOGENOM" id="CLU_556573_0_0_9"/>
<feature type="transmembrane region" description="Helical" evidence="2">
    <location>
        <begin position="459"/>
        <end position="482"/>
    </location>
</feature>
<keyword evidence="2" id="KW-0472">Membrane</keyword>
<feature type="transmembrane region" description="Helical" evidence="2">
    <location>
        <begin position="341"/>
        <end position="361"/>
    </location>
</feature>
<keyword evidence="2" id="KW-0812">Transmembrane</keyword>
<dbReference type="RefSeq" id="WP_013495598.1">
    <property type="nucleotide sequence ID" value="NC_014831.1"/>
</dbReference>
<feature type="transmembrane region" description="Helical" evidence="2">
    <location>
        <begin position="408"/>
        <end position="439"/>
    </location>
</feature>
<dbReference type="KEGG" id="tmr:Tmar_1180"/>
<accession>E6SL62</accession>
<reference evidence="3 4" key="1">
    <citation type="journal article" date="2010" name="Stand. Genomic Sci.">
        <title>Complete genome sequence of Thermaerobacter marianensis type strain (7p75a).</title>
        <authorList>
            <person name="Han C."/>
            <person name="Gu W."/>
            <person name="Zhang X."/>
            <person name="Lapidus A."/>
            <person name="Nolan M."/>
            <person name="Copeland A."/>
            <person name="Lucas S."/>
            <person name="Del Rio T.G."/>
            <person name="Tice H."/>
            <person name="Cheng J.F."/>
            <person name="Tapia R."/>
            <person name="Goodwin L."/>
            <person name="Pitluck S."/>
            <person name="Pagani I."/>
            <person name="Ivanova N."/>
            <person name="Mavromatis K."/>
            <person name="Mikhailova N."/>
            <person name="Pati A."/>
            <person name="Chen A."/>
            <person name="Palaniappan K."/>
            <person name="Land M."/>
            <person name="Hauser L."/>
            <person name="Chang Y.J."/>
            <person name="Jeffries C.D."/>
            <person name="Schneider S."/>
            <person name="Rohde M."/>
            <person name="Goker M."/>
            <person name="Pukall R."/>
            <person name="Woyke T."/>
            <person name="Bristow J."/>
            <person name="Eisen J.A."/>
            <person name="Markowitz V."/>
            <person name="Hugenholtz P."/>
            <person name="Kyrpides N.C."/>
            <person name="Klenk H.P."/>
            <person name="Detter J.C."/>
        </authorList>
    </citation>
    <scope>NUCLEOTIDE SEQUENCE [LARGE SCALE GENOMIC DNA]</scope>
    <source>
        <strain evidence="4">ATCC 700841 / DSM 12885 / JCM 10246 / 7p75a</strain>
    </source>
</reference>
<name>E6SL62_THEM7</name>
<feature type="transmembrane region" description="Helical" evidence="2">
    <location>
        <begin position="201"/>
        <end position="218"/>
    </location>
</feature>
<dbReference type="AlphaFoldDB" id="E6SL62"/>
<dbReference type="Pfam" id="PF09546">
    <property type="entry name" value="Spore_III_AE"/>
    <property type="match status" value="1"/>
</dbReference>
<dbReference type="EMBL" id="CP002344">
    <property type="protein sequence ID" value="ADU51293.1"/>
    <property type="molecule type" value="Genomic_DNA"/>
</dbReference>
<organism evidence="3 4">
    <name type="scientific">Thermaerobacter marianensis (strain ATCC 700841 / DSM 12885 / JCM 10246 / 7p75a)</name>
    <dbReference type="NCBI Taxonomy" id="644966"/>
    <lineage>
        <taxon>Bacteria</taxon>
        <taxon>Bacillati</taxon>
        <taxon>Bacillota</taxon>
        <taxon>Clostridia</taxon>
        <taxon>Eubacteriales</taxon>
        <taxon>Clostridiales Family XVII. Incertae Sedis</taxon>
        <taxon>Thermaerobacter</taxon>
    </lineage>
</organism>
<gene>
    <name evidence="3" type="ordered locus">Tmar_1180</name>
</gene>
<keyword evidence="2" id="KW-1133">Transmembrane helix</keyword>
<proteinExistence type="predicted"/>
<dbReference type="STRING" id="644966.Tmar_1180"/>
<keyword evidence="4" id="KW-1185">Reference proteome</keyword>
<dbReference type="Proteomes" id="UP000008915">
    <property type="component" value="Chromosome"/>
</dbReference>
<evidence type="ECO:0000313" key="4">
    <source>
        <dbReference type="Proteomes" id="UP000008915"/>
    </source>
</evidence>
<dbReference type="InterPro" id="IPR014194">
    <property type="entry name" value="Spore_III_AE"/>
</dbReference>
<evidence type="ECO:0000256" key="2">
    <source>
        <dbReference type="SAM" id="Phobius"/>
    </source>
</evidence>
<feature type="transmembrane region" description="Helical" evidence="2">
    <location>
        <begin position="300"/>
        <end position="320"/>
    </location>
</feature>
<feature type="transmembrane region" description="Helical" evidence="2">
    <location>
        <begin position="373"/>
        <end position="396"/>
    </location>
</feature>
<dbReference type="NCBIfam" id="TIGR02829">
    <property type="entry name" value="spore_III_AE"/>
    <property type="match status" value="1"/>
</dbReference>
<feature type="region of interest" description="Disordered" evidence="1">
    <location>
        <begin position="1"/>
        <end position="20"/>
    </location>
</feature>
<feature type="transmembrane region" description="Helical" evidence="2">
    <location>
        <begin position="230"/>
        <end position="252"/>
    </location>
</feature>
<feature type="transmembrane region" description="Helical" evidence="2">
    <location>
        <begin position="264"/>
        <end position="288"/>
    </location>
</feature>
<evidence type="ECO:0000256" key="1">
    <source>
        <dbReference type="SAM" id="MobiDB-lite"/>
    </source>
</evidence>
<reference evidence="4" key="2">
    <citation type="journal article" date="2010" name="Stand. Genomic Sci.">
        <title>Complete genome sequence of Thermaerobacter marianensis type strain (7p75aT).</title>
        <authorList>
            <person name="Han C."/>
            <person name="Gu W."/>
            <person name="Zhang X."/>
            <person name="Lapidus A."/>
            <person name="Nolan M."/>
            <person name="Copeland A."/>
            <person name="Lucas S."/>
            <person name="Glavina Del Rio T."/>
            <person name="Tice H."/>
            <person name="Cheng J."/>
            <person name="Tapia R."/>
            <person name="Goodwin L."/>
            <person name="Pitluck S."/>
            <person name="Pagani I."/>
            <person name="Ivanova N."/>
            <person name="Mavromatis K."/>
            <person name="Mikhailova N."/>
            <person name="Pati A."/>
            <person name="Chen A."/>
            <person name="Palaniappan K."/>
            <person name="Land M."/>
            <person name="Hauser L."/>
            <person name="Chang Y."/>
            <person name="Jeffries C."/>
            <person name="Schneider S."/>
            <person name="Rohde M."/>
            <person name="Goker M."/>
            <person name="Pukall R."/>
            <person name="Woyke T."/>
            <person name="Bristow J."/>
            <person name="Eisen J."/>
            <person name="Markowitz V."/>
            <person name="Hugenholtz P."/>
            <person name="Kyrpides N."/>
            <person name="Klenk H."/>
            <person name="Detter J."/>
        </authorList>
    </citation>
    <scope>NUCLEOTIDE SEQUENCE [LARGE SCALE GENOMIC DNA]</scope>
    <source>
        <strain evidence="4">ATCC 700841 / DSM 12885 / JCM 10246 / 7p75a</strain>
    </source>
</reference>
<protein>
    <submittedName>
        <fullName evidence="3">Stage III sporulation protein AE</fullName>
    </submittedName>
</protein>
<evidence type="ECO:0000313" key="3">
    <source>
        <dbReference type="EMBL" id="ADU51293.1"/>
    </source>
</evidence>